<reference evidence="1 2" key="1">
    <citation type="submission" date="2013-02" db="EMBL/GenBank/DDBJ databases">
        <title>The Genome Sequence of Enterococcus pallens BAA-351.</title>
        <authorList>
            <consortium name="The Broad Institute Genome Sequencing Platform"/>
            <consortium name="The Broad Institute Genome Sequencing Center for Infectious Disease"/>
            <person name="Earl A.M."/>
            <person name="Gilmore M.S."/>
            <person name="Lebreton F."/>
            <person name="Walker B."/>
            <person name="Young S.K."/>
            <person name="Zeng Q."/>
            <person name="Gargeya S."/>
            <person name="Fitzgerald M."/>
            <person name="Haas B."/>
            <person name="Abouelleil A."/>
            <person name="Alvarado L."/>
            <person name="Arachchi H.M."/>
            <person name="Berlin A.M."/>
            <person name="Chapman S.B."/>
            <person name="Dewar J."/>
            <person name="Goldberg J."/>
            <person name="Griggs A."/>
            <person name="Gujja S."/>
            <person name="Hansen M."/>
            <person name="Howarth C."/>
            <person name="Imamovic A."/>
            <person name="Larimer J."/>
            <person name="McCowan C."/>
            <person name="Murphy C."/>
            <person name="Neiman D."/>
            <person name="Pearson M."/>
            <person name="Priest M."/>
            <person name="Roberts A."/>
            <person name="Saif S."/>
            <person name="Shea T."/>
            <person name="Sisk P."/>
            <person name="Sykes S."/>
            <person name="Wortman J."/>
            <person name="Nusbaum C."/>
            <person name="Birren B."/>
        </authorList>
    </citation>
    <scope>NUCLEOTIDE SEQUENCE [LARGE SCALE GENOMIC DNA]</scope>
    <source>
        <strain evidence="1 2">ATCC BAA-351</strain>
    </source>
</reference>
<evidence type="ECO:0000313" key="1">
    <source>
        <dbReference type="EMBL" id="EOH90323.1"/>
    </source>
</evidence>
<protein>
    <submittedName>
        <fullName evidence="1">Uncharacterized protein</fullName>
    </submittedName>
</protein>
<dbReference type="EMBL" id="AJAQ01000036">
    <property type="protein sequence ID" value="EOH90323.1"/>
    <property type="molecule type" value="Genomic_DNA"/>
</dbReference>
<gene>
    <name evidence="1" type="ORF">UAU_04152</name>
</gene>
<comment type="caution">
    <text evidence="1">The sequence shown here is derived from an EMBL/GenBank/DDBJ whole genome shotgun (WGS) entry which is preliminary data.</text>
</comment>
<proteinExistence type="predicted"/>
<dbReference type="HOGENOM" id="CLU_1233476_0_0_9"/>
<evidence type="ECO:0000313" key="2">
    <source>
        <dbReference type="Proteomes" id="UP000013782"/>
    </source>
</evidence>
<dbReference type="STRING" id="160454.RV10_GL001030"/>
<keyword evidence="2" id="KW-1185">Reference proteome</keyword>
<accession>R2Q4T5</accession>
<name>R2Q4T5_9ENTE</name>
<organism evidence="1 2">
    <name type="scientific">Enterococcus pallens ATCC BAA-351</name>
    <dbReference type="NCBI Taxonomy" id="1158607"/>
    <lineage>
        <taxon>Bacteria</taxon>
        <taxon>Bacillati</taxon>
        <taxon>Bacillota</taxon>
        <taxon>Bacilli</taxon>
        <taxon>Lactobacillales</taxon>
        <taxon>Enterococcaceae</taxon>
        <taxon>Enterococcus</taxon>
    </lineage>
</organism>
<sequence>MKMNQVSSVWDEGNAKSINDNFEVIQDREAKIVSDILSKNEDSSKPQINGVKRPGGSDFRYLNNCGINFTANTNGALYRTWIYAGTTAEMGVGLAVHPNPSKPAEEEVCYKIFSLRHGWNHVELNFPVEKGKRYTLFKRSVEKDITTLATLMTGWNTHPDIMNNGLKFHCGAALVGGTMTNYNAFFEIELITTLAQLFSLRDEKLYVGNTPPPEARYWFKPLEG</sequence>
<dbReference type="RefSeq" id="WP_010759097.1">
    <property type="nucleotide sequence ID" value="NZ_ASWD01000005.1"/>
</dbReference>
<dbReference type="OrthoDB" id="163151at2"/>
<dbReference type="PATRIC" id="fig|1158607.3.peg.4133"/>
<dbReference type="Proteomes" id="UP000013782">
    <property type="component" value="Unassembled WGS sequence"/>
</dbReference>
<dbReference type="AlphaFoldDB" id="R2Q4T5"/>